<keyword evidence="2" id="KW-0472">Membrane</keyword>
<feature type="compositionally biased region" description="Polar residues" evidence="1">
    <location>
        <begin position="146"/>
        <end position="171"/>
    </location>
</feature>
<comment type="caution">
    <text evidence="4">The sequence shown here is derived from an EMBL/GenBank/DDBJ whole genome shotgun (WGS) entry which is preliminary data.</text>
</comment>
<sequence length="357" mass="40050">MIDKMLNWKKANESCEATNIHLVVMETEAEWRFITDEIGKLDIKYNEWHIGLFNASGNWTWINGKPLTLNKWQTNEPGPEDLYGLIHKNFPVGSNGTFSSAKGVIHRGYICEQETDNCDITGNISVCMRHYDVTTPTERPQTRPTSSHQFTTTETDSTNSASQLPGFTNPQLGEDKDDTIVIVAATLAAILFIALIVLGVVLFLRRKRRQSHGADGKANKSFQSNQPENQYEPIDPAEAAILLGKTNSTNSRPENEQPEYAMVKKNDRKEPIKEDTTQESPEMDHEYAVVNKAKKKKKDGDLLYAEIDVGEFGETQNDTEAHKPSSYEPTVYADVMVDKADPDSTQPNYTNVQTTGM</sequence>
<feature type="region of interest" description="Disordered" evidence="1">
    <location>
        <begin position="210"/>
        <end position="231"/>
    </location>
</feature>
<accession>A0ABN8N4P4</accession>
<reference evidence="4 5" key="1">
    <citation type="submission" date="2022-05" db="EMBL/GenBank/DDBJ databases">
        <authorList>
            <consortium name="Genoscope - CEA"/>
            <person name="William W."/>
        </authorList>
    </citation>
    <scope>NUCLEOTIDE SEQUENCE [LARGE SCALE GENOMIC DNA]</scope>
</reference>
<dbReference type="Gene3D" id="3.10.100.10">
    <property type="entry name" value="Mannose-Binding Protein A, subunit A"/>
    <property type="match status" value="1"/>
</dbReference>
<feature type="region of interest" description="Disordered" evidence="1">
    <location>
        <begin position="135"/>
        <end position="172"/>
    </location>
</feature>
<dbReference type="EMBL" id="CALNXK010000007">
    <property type="protein sequence ID" value="CAH3039667.1"/>
    <property type="molecule type" value="Genomic_DNA"/>
</dbReference>
<protein>
    <recommendedName>
        <fullName evidence="3">C-type lectin domain-containing protein</fullName>
    </recommendedName>
</protein>
<evidence type="ECO:0000313" key="4">
    <source>
        <dbReference type="EMBL" id="CAH3039667.1"/>
    </source>
</evidence>
<evidence type="ECO:0000259" key="3">
    <source>
        <dbReference type="PROSITE" id="PS50041"/>
    </source>
</evidence>
<dbReference type="InterPro" id="IPR016187">
    <property type="entry name" value="CTDL_fold"/>
</dbReference>
<feature type="transmembrane region" description="Helical" evidence="2">
    <location>
        <begin position="180"/>
        <end position="204"/>
    </location>
</feature>
<feature type="compositionally biased region" description="Polar residues" evidence="1">
    <location>
        <begin position="220"/>
        <end position="229"/>
    </location>
</feature>
<evidence type="ECO:0000313" key="5">
    <source>
        <dbReference type="Proteomes" id="UP001159405"/>
    </source>
</evidence>
<dbReference type="PROSITE" id="PS50041">
    <property type="entry name" value="C_TYPE_LECTIN_2"/>
    <property type="match status" value="1"/>
</dbReference>
<name>A0ABN8N4P4_9CNID</name>
<dbReference type="SMART" id="SM00034">
    <property type="entry name" value="CLECT"/>
    <property type="match status" value="1"/>
</dbReference>
<proteinExistence type="predicted"/>
<dbReference type="Proteomes" id="UP001159405">
    <property type="component" value="Unassembled WGS sequence"/>
</dbReference>
<organism evidence="4 5">
    <name type="scientific">Porites lobata</name>
    <dbReference type="NCBI Taxonomy" id="104759"/>
    <lineage>
        <taxon>Eukaryota</taxon>
        <taxon>Metazoa</taxon>
        <taxon>Cnidaria</taxon>
        <taxon>Anthozoa</taxon>
        <taxon>Hexacorallia</taxon>
        <taxon>Scleractinia</taxon>
        <taxon>Fungiina</taxon>
        <taxon>Poritidae</taxon>
        <taxon>Porites</taxon>
    </lineage>
</organism>
<feature type="region of interest" description="Disordered" evidence="1">
    <location>
        <begin position="246"/>
        <end position="285"/>
    </location>
</feature>
<dbReference type="InterPro" id="IPR016186">
    <property type="entry name" value="C-type_lectin-like/link_sf"/>
</dbReference>
<feature type="domain" description="C-type lectin" evidence="3">
    <location>
        <begin position="1"/>
        <end position="112"/>
    </location>
</feature>
<feature type="compositionally biased region" description="Low complexity" evidence="1">
    <location>
        <begin position="135"/>
        <end position="145"/>
    </location>
</feature>
<feature type="compositionally biased region" description="Basic and acidic residues" evidence="1">
    <location>
        <begin position="262"/>
        <end position="285"/>
    </location>
</feature>
<gene>
    <name evidence="4" type="ORF">PLOB_00042835</name>
</gene>
<keyword evidence="5" id="KW-1185">Reference proteome</keyword>
<keyword evidence="2" id="KW-0812">Transmembrane</keyword>
<dbReference type="CDD" id="cd00037">
    <property type="entry name" value="CLECT"/>
    <property type="match status" value="1"/>
</dbReference>
<evidence type="ECO:0000256" key="1">
    <source>
        <dbReference type="SAM" id="MobiDB-lite"/>
    </source>
</evidence>
<dbReference type="InterPro" id="IPR001304">
    <property type="entry name" value="C-type_lectin-like"/>
</dbReference>
<dbReference type="Pfam" id="PF00059">
    <property type="entry name" value="Lectin_C"/>
    <property type="match status" value="1"/>
</dbReference>
<evidence type="ECO:0000256" key="2">
    <source>
        <dbReference type="SAM" id="Phobius"/>
    </source>
</evidence>
<dbReference type="CDD" id="cd12087">
    <property type="entry name" value="TM_EGFR-like"/>
    <property type="match status" value="1"/>
</dbReference>
<dbReference type="SUPFAM" id="SSF56436">
    <property type="entry name" value="C-type lectin-like"/>
    <property type="match status" value="1"/>
</dbReference>
<keyword evidence="2" id="KW-1133">Transmembrane helix</keyword>